<accession>A0A6N8LWA7</accession>
<proteinExistence type="predicted"/>
<protein>
    <recommendedName>
        <fullName evidence="2">Potassium channel domain-containing protein</fullName>
    </recommendedName>
</protein>
<dbReference type="OrthoDB" id="9799090at2"/>
<feature type="transmembrane region" description="Helical" evidence="1">
    <location>
        <begin position="20"/>
        <end position="42"/>
    </location>
</feature>
<feature type="domain" description="Potassium channel" evidence="2">
    <location>
        <begin position="38"/>
        <end position="90"/>
    </location>
</feature>
<dbReference type="Proteomes" id="UP000436801">
    <property type="component" value="Unassembled WGS sequence"/>
</dbReference>
<evidence type="ECO:0000313" key="3">
    <source>
        <dbReference type="EMBL" id="MWC44817.1"/>
    </source>
</evidence>
<dbReference type="SUPFAM" id="SSF81324">
    <property type="entry name" value="Voltage-gated potassium channels"/>
    <property type="match status" value="1"/>
</dbReference>
<dbReference type="AlphaFoldDB" id="A0A6N8LWA7"/>
<dbReference type="InterPro" id="IPR013099">
    <property type="entry name" value="K_chnl_dom"/>
</dbReference>
<keyword evidence="1" id="KW-0472">Membrane</keyword>
<organism evidence="3 4">
    <name type="scientific">Sphingomonas carotinifaciens</name>
    <dbReference type="NCBI Taxonomy" id="1166323"/>
    <lineage>
        <taxon>Bacteria</taxon>
        <taxon>Pseudomonadati</taxon>
        <taxon>Pseudomonadota</taxon>
        <taxon>Alphaproteobacteria</taxon>
        <taxon>Sphingomonadales</taxon>
        <taxon>Sphingomonadaceae</taxon>
        <taxon>Sphingomonas</taxon>
    </lineage>
</organism>
<keyword evidence="1" id="KW-1133">Transmembrane helix</keyword>
<dbReference type="Gene3D" id="1.10.287.70">
    <property type="match status" value="1"/>
</dbReference>
<evidence type="ECO:0000259" key="2">
    <source>
        <dbReference type="Pfam" id="PF07885"/>
    </source>
</evidence>
<sequence length="98" mass="11086">MEINSQRPSHHLYRRSRTPIWLSLPWRASLALALISIALAVHRFDCDGLHRSSGKPVTFADILYFTMITVTTVGYGDIVPVTQRSRLFDTFVSGKRPA</sequence>
<dbReference type="Pfam" id="PF07885">
    <property type="entry name" value="Ion_trans_2"/>
    <property type="match status" value="1"/>
</dbReference>
<dbReference type="EMBL" id="WSUT01000005">
    <property type="protein sequence ID" value="MWC44817.1"/>
    <property type="molecule type" value="Genomic_DNA"/>
</dbReference>
<reference evidence="3 4" key="1">
    <citation type="submission" date="2019-12" db="EMBL/GenBank/DDBJ databases">
        <authorList>
            <person name="Zheng J."/>
        </authorList>
    </citation>
    <scope>NUCLEOTIDE SEQUENCE [LARGE SCALE GENOMIC DNA]</scope>
    <source>
        <strain evidence="3 4">DSM 27347</strain>
    </source>
</reference>
<name>A0A6N8LWA7_9SPHN</name>
<keyword evidence="1" id="KW-0812">Transmembrane</keyword>
<comment type="caution">
    <text evidence="3">The sequence shown here is derived from an EMBL/GenBank/DDBJ whole genome shotgun (WGS) entry which is preliminary data.</text>
</comment>
<evidence type="ECO:0000256" key="1">
    <source>
        <dbReference type="SAM" id="Phobius"/>
    </source>
</evidence>
<feature type="transmembrane region" description="Helical" evidence="1">
    <location>
        <begin position="62"/>
        <end position="81"/>
    </location>
</feature>
<gene>
    <name evidence="3" type="ORF">GQR91_14400</name>
</gene>
<evidence type="ECO:0000313" key="4">
    <source>
        <dbReference type="Proteomes" id="UP000436801"/>
    </source>
</evidence>